<feature type="binding site" evidence="6">
    <location>
        <position position="101"/>
    </location>
    <ligand>
        <name>(6R)-10-formyltetrahydrofolate</name>
        <dbReference type="ChEBI" id="CHEBI:195366"/>
    </ligand>
</feature>
<evidence type="ECO:0000256" key="5">
    <source>
        <dbReference type="ARBA" id="ARBA00047664"/>
    </source>
</evidence>
<organism evidence="8 9">
    <name type="scientific">Alkalibacter rhizosphaerae</name>
    <dbReference type="NCBI Taxonomy" id="2815577"/>
    <lineage>
        <taxon>Bacteria</taxon>
        <taxon>Bacillati</taxon>
        <taxon>Bacillota</taxon>
        <taxon>Clostridia</taxon>
        <taxon>Eubacteriales</taxon>
        <taxon>Eubacteriaceae</taxon>
        <taxon>Alkalibacter</taxon>
    </lineage>
</organism>
<dbReference type="RefSeq" id="WP_207298770.1">
    <property type="nucleotide sequence ID" value="NZ_CP071444.1"/>
</dbReference>
<comment type="catalytic activity">
    <reaction evidence="5 6">
        <text>N(1)-(5-phospho-beta-D-ribosyl)glycinamide + (6R)-10-formyltetrahydrofolate = N(2)-formyl-N(1)-(5-phospho-beta-D-ribosyl)glycinamide + (6S)-5,6,7,8-tetrahydrofolate + H(+)</text>
        <dbReference type="Rhea" id="RHEA:15053"/>
        <dbReference type="ChEBI" id="CHEBI:15378"/>
        <dbReference type="ChEBI" id="CHEBI:57453"/>
        <dbReference type="ChEBI" id="CHEBI:143788"/>
        <dbReference type="ChEBI" id="CHEBI:147286"/>
        <dbReference type="ChEBI" id="CHEBI:195366"/>
        <dbReference type="EC" id="2.1.2.2"/>
    </reaction>
</comment>
<accession>A0A974XET5</accession>
<evidence type="ECO:0000313" key="9">
    <source>
        <dbReference type="Proteomes" id="UP000663499"/>
    </source>
</evidence>
<keyword evidence="3 6" id="KW-0658">Purine biosynthesis</keyword>
<evidence type="ECO:0000256" key="6">
    <source>
        <dbReference type="HAMAP-Rule" id="MF_01930"/>
    </source>
</evidence>
<dbReference type="KEGG" id="alka:J0B03_06150"/>
<dbReference type="EC" id="2.1.2.2" evidence="6"/>
<proteinExistence type="inferred from homology"/>
<evidence type="ECO:0000256" key="4">
    <source>
        <dbReference type="ARBA" id="ARBA00038440"/>
    </source>
</evidence>
<comment type="pathway">
    <text evidence="1 6">Purine metabolism; IMP biosynthesis via de novo pathway; N(2)-formyl-N(1)-(5-phospho-D-ribosyl)glycinamide from N(1)-(5-phospho-D-ribosyl)glycinamide (10-formyl THF route): step 1/1.</text>
</comment>
<dbReference type="GO" id="GO:0004644">
    <property type="term" value="F:phosphoribosylglycinamide formyltransferase activity"/>
    <property type="evidence" value="ECO:0007669"/>
    <property type="project" value="UniProtKB-UniRule"/>
</dbReference>
<evidence type="ECO:0000259" key="7">
    <source>
        <dbReference type="Pfam" id="PF00551"/>
    </source>
</evidence>
<feature type="active site" description="Proton donor" evidence="6">
    <location>
        <position position="103"/>
    </location>
</feature>
<dbReference type="Gene3D" id="3.40.50.170">
    <property type="entry name" value="Formyl transferase, N-terminal domain"/>
    <property type="match status" value="1"/>
</dbReference>
<sequence>MSRVRIAVLVSGGGSNLQSLLDQIHQRDGDIVLVVSDRKDAYGLERAKKYGIPAIHLEREGYHERLQHLLEGAGIDLVVLAGYLKKVDPALVALFKNRMLNIHPSLIPAFCGEGFYGIHVHERALEYGVKISGATVHFVDEEMDTGPIVAQEPVGVVTEDTPKTLQQRVLKVEHRLLVESVRNFCQGRLQVCGRKVRLDKGGNDESTDQRIG</sequence>
<dbReference type="Pfam" id="PF00551">
    <property type="entry name" value="Formyl_trans_N"/>
    <property type="match status" value="1"/>
</dbReference>
<dbReference type="InterPro" id="IPR002376">
    <property type="entry name" value="Formyl_transf_N"/>
</dbReference>
<feature type="domain" description="Formyl transferase N-terminal" evidence="7">
    <location>
        <begin position="5"/>
        <end position="180"/>
    </location>
</feature>
<evidence type="ECO:0000256" key="2">
    <source>
        <dbReference type="ARBA" id="ARBA00022679"/>
    </source>
</evidence>
<dbReference type="PROSITE" id="PS00373">
    <property type="entry name" value="GART"/>
    <property type="match status" value="1"/>
</dbReference>
<dbReference type="EMBL" id="CP071444">
    <property type="protein sequence ID" value="QSX07425.1"/>
    <property type="molecule type" value="Genomic_DNA"/>
</dbReference>
<dbReference type="InterPro" id="IPR001555">
    <property type="entry name" value="GART_AS"/>
</dbReference>
<dbReference type="HAMAP" id="MF_01930">
    <property type="entry name" value="PurN"/>
    <property type="match status" value="1"/>
</dbReference>
<dbReference type="Proteomes" id="UP000663499">
    <property type="component" value="Chromosome"/>
</dbReference>
<dbReference type="CDD" id="cd08645">
    <property type="entry name" value="FMT_core_GART"/>
    <property type="match status" value="1"/>
</dbReference>
<dbReference type="InterPro" id="IPR004607">
    <property type="entry name" value="GART"/>
</dbReference>
<comment type="similarity">
    <text evidence="4 6">Belongs to the GART family.</text>
</comment>
<keyword evidence="9" id="KW-1185">Reference proteome</keyword>
<dbReference type="GO" id="GO:0005737">
    <property type="term" value="C:cytoplasm"/>
    <property type="evidence" value="ECO:0007669"/>
    <property type="project" value="TreeGrafter"/>
</dbReference>
<dbReference type="AlphaFoldDB" id="A0A974XET5"/>
<feature type="binding site" evidence="6">
    <location>
        <begin position="14"/>
        <end position="16"/>
    </location>
    <ligand>
        <name>N(1)-(5-phospho-beta-D-ribosyl)glycinamide</name>
        <dbReference type="ChEBI" id="CHEBI:143788"/>
    </ligand>
</feature>
<name>A0A974XET5_9FIRM</name>
<feature type="site" description="Raises pKa of active site His" evidence="6">
    <location>
        <position position="144"/>
    </location>
</feature>
<evidence type="ECO:0000313" key="8">
    <source>
        <dbReference type="EMBL" id="QSX07425.1"/>
    </source>
</evidence>
<keyword evidence="2 6" id="KW-0808">Transferase</keyword>
<reference evidence="8" key="1">
    <citation type="submission" date="2021-03" db="EMBL/GenBank/DDBJ databases">
        <title>Alkalibacter marinus sp. nov., isolated from tidal flat sediment.</title>
        <authorList>
            <person name="Namirimu T."/>
            <person name="Yang J.-A."/>
            <person name="Yang S.-H."/>
            <person name="Kim Y.-J."/>
            <person name="Kwon K.K."/>
        </authorList>
    </citation>
    <scope>NUCLEOTIDE SEQUENCE</scope>
    <source>
        <strain evidence="8">ES005</strain>
    </source>
</reference>
<dbReference type="SUPFAM" id="SSF53328">
    <property type="entry name" value="Formyltransferase"/>
    <property type="match status" value="1"/>
</dbReference>
<gene>
    <name evidence="6" type="primary">purN</name>
    <name evidence="8" type="ORF">J0B03_06150</name>
</gene>
<feature type="binding site" evidence="6">
    <location>
        <position position="59"/>
    </location>
    <ligand>
        <name>(6R)-10-formyltetrahydrofolate</name>
        <dbReference type="ChEBI" id="CHEBI:195366"/>
    </ligand>
</feature>
<dbReference type="PANTHER" id="PTHR43369">
    <property type="entry name" value="PHOSPHORIBOSYLGLYCINAMIDE FORMYLTRANSFERASE"/>
    <property type="match status" value="1"/>
</dbReference>
<comment type="function">
    <text evidence="6">Catalyzes the transfer of a formyl group from 10-formyltetrahydrofolate to 5-phospho-ribosyl-glycinamide (GAR), producing 5-phospho-ribosyl-N-formylglycinamide (FGAR) and tetrahydrofolate.</text>
</comment>
<comment type="caution">
    <text evidence="6">Lacks conserved residue(s) required for the propagation of feature annotation.</text>
</comment>
<dbReference type="GO" id="GO:0006189">
    <property type="term" value="P:'de novo' IMP biosynthetic process"/>
    <property type="evidence" value="ECO:0007669"/>
    <property type="project" value="UniProtKB-UniRule"/>
</dbReference>
<dbReference type="InterPro" id="IPR036477">
    <property type="entry name" value="Formyl_transf_N_sf"/>
</dbReference>
<dbReference type="PANTHER" id="PTHR43369:SF2">
    <property type="entry name" value="PHOSPHORIBOSYLGLYCINAMIDE FORMYLTRANSFERASE"/>
    <property type="match status" value="1"/>
</dbReference>
<evidence type="ECO:0000256" key="3">
    <source>
        <dbReference type="ARBA" id="ARBA00022755"/>
    </source>
</evidence>
<protein>
    <recommendedName>
        <fullName evidence="6">Phosphoribosylglycinamide formyltransferase</fullName>
        <ecNumber evidence="6">2.1.2.2</ecNumber>
    </recommendedName>
    <alternativeName>
        <fullName evidence="6">5'-phosphoribosylglycinamide transformylase</fullName>
    </alternativeName>
    <alternativeName>
        <fullName evidence="6">GAR transformylase</fullName>
        <shortName evidence="6">GART</shortName>
    </alternativeName>
</protein>
<evidence type="ECO:0000256" key="1">
    <source>
        <dbReference type="ARBA" id="ARBA00005054"/>
    </source>
</evidence>
<dbReference type="NCBIfam" id="TIGR00639">
    <property type="entry name" value="PurN"/>
    <property type="match status" value="1"/>
</dbReference>